<keyword evidence="14" id="KW-0325">Glycoprotein</keyword>
<evidence type="ECO:0000256" key="4">
    <source>
        <dbReference type="ARBA" id="ARBA00010420"/>
    </source>
</evidence>
<evidence type="ECO:0000256" key="11">
    <source>
        <dbReference type="ARBA" id="ARBA00023034"/>
    </source>
</evidence>
<dbReference type="Pfam" id="PF25119">
    <property type="entry name" value="HSNSD_N"/>
    <property type="match status" value="1"/>
</dbReference>
<keyword evidence="6" id="KW-0808">Transferase</keyword>
<dbReference type="InterPro" id="IPR000863">
    <property type="entry name" value="Sulfotransferase_dom"/>
</dbReference>
<evidence type="ECO:0000259" key="18">
    <source>
        <dbReference type="Pfam" id="PF00685"/>
    </source>
</evidence>
<comment type="similarity">
    <text evidence="4">Belongs to the sulfotransferase 1 family. NDST subfamily.</text>
</comment>
<evidence type="ECO:0000313" key="21">
    <source>
        <dbReference type="EnsemblMetazoa" id="XP_020894803.1"/>
    </source>
</evidence>
<evidence type="ECO:0000256" key="8">
    <source>
        <dbReference type="ARBA" id="ARBA00022801"/>
    </source>
</evidence>
<dbReference type="InterPro" id="IPR027417">
    <property type="entry name" value="P-loop_NTPase"/>
</dbReference>
<keyword evidence="11" id="KW-0333">Golgi apparatus</keyword>
<evidence type="ECO:0000256" key="6">
    <source>
        <dbReference type="ARBA" id="ARBA00022679"/>
    </source>
</evidence>
<dbReference type="EC" id="2.8.2.8" evidence="5"/>
<evidence type="ECO:0000256" key="16">
    <source>
        <dbReference type="PIRSR" id="PIRSR637359-3"/>
    </source>
</evidence>
<evidence type="ECO:0000259" key="19">
    <source>
        <dbReference type="Pfam" id="PF12062"/>
    </source>
</evidence>
<evidence type="ECO:0000256" key="10">
    <source>
        <dbReference type="ARBA" id="ARBA00022989"/>
    </source>
</evidence>
<evidence type="ECO:0000256" key="1">
    <source>
        <dbReference type="ARBA" id="ARBA00004323"/>
    </source>
</evidence>
<dbReference type="Pfam" id="PF00685">
    <property type="entry name" value="Sulfotransfer_1"/>
    <property type="match status" value="1"/>
</dbReference>
<keyword evidence="15" id="KW-0511">Multifunctional enzyme</keyword>
<name>A0A913WVL2_EXADI</name>
<dbReference type="KEGG" id="epa:110233816"/>
<evidence type="ECO:0000256" key="17">
    <source>
        <dbReference type="SAM" id="Phobius"/>
    </source>
</evidence>
<evidence type="ECO:0000313" key="22">
    <source>
        <dbReference type="Proteomes" id="UP000887567"/>
    </source>
</evidence>
<dbReference type="InterPro" id="IPR021930">
    <property type="entry name" value="Heparan_SO4_deacetylase_dom"/>
</dbReference>
<dbReference type="InterPro" id="IPR056793">
    <property type="entry name" value="HSNSD_N"/>
</dbReference>
<feature type="domain" description="Heparan sulfate-N-deacetylase N-terminal" evidence="20">
    <location>
        <begin position="136"/>
        <end position="313"/>
    </location>
</feature>
<organism evidence="21 22">
    <name type="scientific">Exaiptasia diaphana</name>
    <name type="common">Tropical sea anemone</name>
    <name type="synonym">Aiptasia pulchella</name>
    <dbReference type="NCBI Taxonomy" id="2652724"/>
    <lineage>
        <taxon>Eukaryota</taxon>
        <taxon>Metazoa</taxon>
        <taxon>Cnidaria</taxon>
        <taxon>Anthozoa</taxon>
        <taxon>Hexacorallia</taxon>
        <taxon>Actiniaria</taxon>
        <taxon>Aiptasiidae</taxon>
        <taxon>Exaiptasia</taxon>
    </lineage>
</organism>
<dbReference type="InterPro" id="IPR037359">
    <property type="entry name" value="NST/OST"/>
</dbReference>
<evidence type="ECO:0000256" key="14">
    <source>
        <dbReference type="ARBA" id="ARBA00023180"/>
    </source>
</evidence>
<evidence type="ECO:0000256" key="12">
    <source>
        <dbReference type="ARBA" id="ARBA00023136"/>
    </source>
</evidence>
<dbReference type="Proteomes" id="UP000887567">
    <property type="component" value="Unplaced"/>
</dbReference>
<comment type="pathway">
    <text evidence="2">Glycan metabolism; heparin biosynthesis.</text>
</comment>
<evidence type="ECO:0000256" key="13">
    <source>
        <dbReference type="ARBA" id="ARBA00023157"/>
    </source>
</evidence>
<evidence type="ECO:0000256" key="2">
    <source>
        <dbReference type="ARBA" id="ARBA00004841"/>
    </source>
</evidence>
<comment type="subcellular location">
    <subcellularLocation>
        <location evidence="1">Golgi apparatus membrane</location>
        <topology evidence="1">Single-pass type II membrane protein</topology>
    </subcellularLocation>
</comment>
<keyword evidence="13 16" id="KW-1015">Disulfide bond</keyword>
<keyword evidence="10 17" id="KW-1133">Transmembrane helix</keyword>
<evidence type="ECO:0000256" key="9">
    <source>
        <dbReference type="ARBA" id="ARBA00022968"/>
    </source>
</evidence>
<keyword evidence="7 17" id="KW-0812">Transmembrane</keyword>
<evidence type="ECO:0000256" key="15">
    <source>
        <dbReference type="ARBA" id="ARBA00023268"/>
    </source>
</evidence>
<keyword evidence="9" id="KW-0735">Signal-anchor</keyword>
<dbReference type="GO" id="GO:0019213">
    <property type="term" value="F:deacetylase activity"/>
    <property type="evidence" value="ECO:0007669"/>
    <property type="project" value="TreeGrafter"/>
</dbReference>
<dbReference type="OrthoDB" id="5961988at2759"/>
<dbReference type="Pfam" id="PF12062">
    <property type="entry name" value="HSNSD-CE"/>
    <property type="match status" value="1"/>
</dbReference>
<feature type="domain" description="Sulfotransferase" evidence="18">
    <location>
        <begin position="617"/>
        <end position="828"/>
    </location>
</feature>
<evidence type="ECO:0000256" key="5">
    <source>
        <dbReference type="ARBA" id="ARBA00012979"/>
    </source>
</evidence>
<dbReference type="PANTHER" id="PTHR10605:SF56">
    <property type="entry name" value="BIFUNCTIONAL HEPARAN SULFATE N-DEACETYLASE_N-SULFOTRANSFERASE"/>
    <property type="match status" value="1"/>
</dbReference>
<keyword evidence="12 17" id="KW-0472">Membrane</keyword>
<sequence>MRIWTRIRRYTKLPFRVVFSLMLVSWIGVFLLFNYYSQSSTVVDDVVGTALTKNVDPNLYYTRDIRWLPNSRKQSNRTFKVRKKILIVQRHPASERFKVSHVLCKLLDGYRLSYELTRVDDKPFLDIKDALRPDVTVGKYSLLIFVDIKTYLDLKEKTKNTLNSYSRKFNTGILFFTTNYVGYARDFELNVRKPEKEKSPLFVKINSSSVILRVTKDGGQAERPRVPKGIGTRWMYLSYDPARVPYETVAYVLPGLPLAKKRRKRRNPMDPQFDRVTVLLDSGRKDGVKRVFFAGGFPFFVHTMLFLDSLDFLSTKSLTFSLNRYLQVDMDDVFIGSTGLRLRREDVMDLLSVQSSLAEKIPGFRFNLGYSGKGYKRGSPQEDEGDEAILEYAHRFTWFGHLYDHEQAHRFSLKNLIRSMKRNRKFAEDYGIPLNTSYAVAPHHSGVYPVHEDLYTAWNKVDKITVTSTEEYPHLKPAWLRRGFIYRGIRVLPRQTCGLFTSTNFFKQIKGGRKALDRSIHGGELFETLLRNPVMIIMTHMTNYANDRLAQYTITKLVDYVRKWTNVRLTYAPPTKLAEIYFGLFPQDKTPLWRSPCDDHRHLIIWDSDKTCSKLPSFLLVGPPHGGLELLQSLLRLNHDIVQMNNISSKEAQFFSSENYLKGLDWYMDHFAKPSNPNSISYEPSHSYFTSQAAPQRVNALLKSAKIIFVLENPVMIAYAHYKHLLARHKLSQYKFTDIVTSQTNPELLRMRTSILRPGHYAEHLGRWMKYFNPNQMLIIDLNELVSQPVNVMNQLQEFLAIEHPLDYHKHVRYSKDKSAFCEITPSNTTGNCYRYQKTVPDSLDESTIKYLQRYYAIHNKNLMRINQKIQFKLPKWLQDIG</sequence>
<evidence type="ECO:0000256" key="7">
    <source>
        <dbReference type="ARBA" id="ARBA00022692"/>
    </source>
</evidence>
<dbReference type="OMA" id="HYSEHIG"/>
<comment type="pathway">
    <text evidence="3">Glycan metabolism; heparan sulfate biosynthesis.</text>
</comment>
<dbReference type="RefSeq" id="XP_020894803.1">
    <property type="nucleotide sequence ID" value="XM_021039144.2"/>
</dbReference>
<keyword evidence="8" id="KW-0378">Hydrolase</keyword>
<feature type="domain" description="Heparan sulphate-N-deacetylase deacetylase" evidence="19">
    <location>
        <begin position="323"/>
        <end position="526"/>
    </location>
</feature>
<dbReference type="AlphaFoldDB" id="A0A913WVL2"/>
<protein>
    <recommendedName>
        <fullName evidence="5">[heparan sulfate]-glucosamine N-sulfotransferase</fullName>
        <ecNumber evidence="5">2.8.2.8</ecNumber>
    </recommendedName>
</protein>
<dbReference type="EnsemblMetazoa" id="XM_021039144.2">
    <property type="protein sequence ID" value="XP_020894803.1"/>
    <property type="gene ID" value="LOC110233816"/>
</dbReference>
<feature type="disulfide bond" evidence="16">
    <location>
        <begin position="822"/>
        <end position="833"/>
    </location>
</feature>
<dbReference type="GeneID" id="110233816"/>
<evidence type="ECO:0000256" key="3">
    <source>
        <dbReference type="ARBA" id="ARBA00005093"/>
    </source>
</evidence>
<dbReference type="GO" id="GO:0000139">
    <property type="term" value="C:Golgi membrane"/>
    <property type="evidence" value="ECO:0007669"/>
    <property type="project" value="UniProtKB-SubCell"/>
</dbReference>
<evidence type="ECO:0000259" key="20">
    <source>
        <dbReference type="Pfam" id="PF25119"/>
    </source>
</evidence>
<dbReference type="GO" id="GO:0015016">
    <property type="term" value="F:heparan sulfate N-sulfotransferase activity"/>
    <property type="evidence" value="ECO:0007669"/>
    <property type="project" value="UniProtKB-EC"/>
</dbReference>
<feature type="transmembrane region" description="Helical" evidence="17">
    <location>
        <begin position="15"/>
        <end position="36"/>
    </location>
</feature>
<reference evidence="21" key="1">
    <citation type="submission" date="2022-11" db="UniProtKB">
        <authorList>
            <consortium name="EnsemblMetazoa"/>
        </authorList>
    </citation>
    <scope>IDENTIFICATION</scope>
</reference>
<dbReference type="GO" id="GO:0016787">
    <property type="term" value="F:hydrolase activity"/>
    <property type="evidence" value="ECO:0007669"/>
    <property type="project" value="UniProtKB-KW"/>
</dbReference>
<proteinExistence type="inferred from homology"/>
<accession>A0A913WVL2</accession>
<keyword evidence="22" id="KW-1185">Reference proteome</keyword>
<dbReference type="PANTHER" id="PTHR10605">
    <property type="entry name" value="HEPARAN SULFATE SULFOTRANSFERASE"/>
    <property type="match status" value="1"/>
</dbReference>
<dbReference type="Gene3D" id="3.40.50.300">
    <property type="entry name" value="P-loop containing nucleotide triphosphate hydrolases"/>
    <property type="match status" value="1"/>
</dbReference>
<dbReference type="SUPFAM" id="SSF52540">
    <property type="entry name" value="P-loop containing nucleoside triphosphate hydrolases"/>
    <property type="match status" value="1"/>
</dbReference>